<protein>
    <submittedName>
        <fullName evidence="1">Uncharacterized protein</fullName>
    </submittedName>
</protein>
<dbReference type="AlphaFoldDB" id="A0A4Y2U519"/>
<evidence type="ECO:0000313" key="1">
    <source>
        <dbReference type="EMBL" id="GBO07161.1"/>
    </source>
</evidence>
<dbReference type="EMBL" id="BGPR01033285">
    <property type="protein sequence ID" value="GBO07161.1"/>
    <property type="molecule type" value="Genomic_DNA"/>
</dbReference>
<evidence type="ECO:0000313" key="2">
    <source>
        <dbReference type="Proteomes" id="UP000499080"/>
    </source>
</evidence>
<organism evidence="1 2">
    <name type="scientific">Araneus ventricosus</name>
    <name type="common">Orbweaver spider</name>
    <name type="synonym">Epeira ventricosa</name>
    <dbReference type="NCBI Taxonomy" id="182803"/>
    <lineage>
        <taxon>Eukaryota</taxon>
        <taxon>Metazoa</taxon>
        <taxon>Ecdysozoa</taxon>
        <taxon>Arthropoda</taxon>
        <taxon>Chelicerata</taxon>
        <taxon>Arachnida</taxon>
        <taxon>Araneae</taxon>
        <taxon>Araneomorphae</taxon>
        <taxon>Entelegynae</taxon>
        <taxon>Araneoidea</taxon>
        <taxon>Araneidae</taxon>
        <taxon>Araneus</taxon>
    </lineage>
</organism>
<comment type="caution">
    <text evidence="1">The sequence shown here is derived from an EMBL/GenBank/DDBJ whole genome shotgun (WGS) entry which is preliminary data.</text>
</comment>
<proteinExistence type="predicted"/>
<sequence>MVRRIALPRDKTGHTLVLKRVGWDCYTRKVQRDERIPSDIRRARAGEELRELEDRHSFLRGQLYDLSSQTCIRSDSQGHVHSYVGPAERQSGVI</sequence>
<accession>A0A4Y2U519</accession>
<reference evidence="1 2" key="1">
    <citation type="journal article" date="2019" name="Sci. Rep.">
        <title>Orb-weaving spider Araneus ventricosus genome elucidates the spidroin gene catalogue.</title>
        <authorList>
            <person name="Kono N."/>
            <person name="Nakamura H."/>
            <person name="Ohtoshi R."/>
            <person name="Moran D.A.P."/>
            <person name="Shinohara A."/>
            <person name="Yoshida Y."/>
            <person name="Fujiwara M."/>
            <person name="Mori M."/>
            <person name="Tomita M."/>
            <person name="Arakawa K."/>
        </authorList>
    </citation>
    <scope>NUCLEOTIDE SEQUENCE [LARGE SCALE GENOMIC DNA]</scope>
</reference>
<dbReference type="Proteomes" id="UP000499080">
    <property type="component" value="Unassembled WGS sequence"/>
</dbReference>
<gene>
    <name evidence="1" type="ORF">AVEN_102353_1</name>
</gene>
<name>A0A4Y2U519_ARAVE</name>
<keyword evidence="2" id="KW-1185">Reference proteome</keyword>